<feature type="transmembrane region" description="Helical" evidence="8">
    <location>
        <begin position="59"/>
        <end position="83"/>
    </location>
</feature>
<evidence type="ECO:0000256" key="8">
    <source>
        <dbReference type="SAM" id="Phobius"/>
    </source>
</evidence>
<dbReference type="InterPro" id="IPR005170">
    <property type="entry name" value="Transptr-assoc_dom"/>
</dbReference>
<evidence type="ECO:0000259" key="9">
    <source>
        <dbReference type="PROSITE" id="PS51371"/>
    </source>
</evidence>
<evidence type="ECO:0000256" key="3">
    <source>
        <dbReference type="ARBA" id="ARBA00022692"/>
    </source>
</evidence>
<evidence type="ECO:0000256" key="1">
    <source>
        <dbReference type="ARBA" id="ARBA00004651"/>
    </source>
</evidence>
<feature type="domain" description="CBS" evidence="9">
    <location>
        <begin position="280"/>
        <end position="342"/>
    </location>
</feature>
<dbReference type="PROSITE" id="PS51371">
    <property type="entry name" value="CBS"/>
    <property type="match status" value="2"/>
</dbReference>
<dbReference type="Gene3D" id="3.30.465.10">
    <property type="match status" value="1"/>
</dbReference>
<gene>
    <name evidence="11" type="ORF">SDC9_80640</name>
</gene>
<evidence type="ECO:0000256" key="5">
    <source>
        <dbReference type="ARBA" id="ARBA00022989"/>
    </source>
</evidence>
<evidence type="ECO:0000259" key="10">
    <source>
        <dbReference type="PROSITE" id="PS51846"/>
    </source>
</evidence>
<dbReference type="AlphaFoldDB" id="A0A644Z0I6"/>
<keyword evidence="4" id="KW-0677">Repeat</keyword>
<feature type="domain" description="CNNM transmembrane" evidence="10">
    <location>
        <begin position="1"/>
        <end position="200"/>
    </location>
</feature>
<dbReference type="InterPro" id="IPR046342">
    <property type="entry name" value="CBS_dom_sf"/>
</dbReference>
<evidence type="ECO:0000256" key="2">
    <source>
        <dbReference type="ARBA" id="ARBA00022475"/>
    </source>
</evidence>
<dbReference type="Pfam" id="PF00571">
    <property type="entry name" value="CBS"/>
    <property type="match status" value="2"/>
</dbReference>
<dbReference type="InterPro" id="IPR002550">
    <property type="entry name" value="CNNM"/>
</dbReference>
<keyword evidence="2" id="KW-1003">Cell membrane</keyword>
<dbReference type="PROSITE" id="PS51846">
    <property type="entry name" value="CNNM"/>
    <property type="match status" value="1"/>
</dbReference>
<accession>A0A644Z0I6</accession>
<keyword evidence="7 8" id="KW-0472">Membrane</keyword>
<dbReference type="Pfam" id="PF03471">
    <property type="entry name" value="CorC_HlyC"/>
    <property type="match status" value="1"/>
</dbReference>
<evidence type="ECO:0000313" key="11">
    <source>
        <dbReference type="EMBL" id="MPM34059.1"/>
    </source>
</evidence>
<dbReference type="SUPFAM" id="SSF54631">
    <property type="entry name" value="CBS-domain pair"/>
    <property type="match status" value="1"/>
</dbReference>
<organism evidence="11">
    <name type="scientific">bioreactor metagenome</name>
    <dbReference type="NCBI Taxonomy" id="1076179"/>
    <lineage>
        <taxon>unclassified sequences</taxon>
        <taxon>metagenomes</taxon>
        <taxon>ecological metagenomes</taxon>
    </lineage>
</organism>
<reference evidence="11" key="1">
    <citation type="submission" date="2019-08" db="EMBL/GenBank/DDBJ databases">
        <authorList>
            <person name="Kucharzyk K."/>
            <person name="Murdoch R.W."/>
            <person name="Higgins S."/>
            <person name="Loffler F."/>
        </authorList>
    </citation>
    <scope>NUCLEOTIDE SEQUENCE</scope>
</reference>
<name>A0A644Z0I6_9ZZZZ</name>
<evidence type="ECO:0008006" key="12">
    <source>
        <dbReference type="Google" id="ProtNLM"/>
    </source>
</evidence>
<dbReference type="SMART" id="SM01091">
    <property type="entry name" value="CorC_HlyC"/>
    <property type="match status" value="1"/>
</dbReference>
<sequence length="443" mass="48637">MNTFIEVLIMFGLILINGFFSMSEIALVSARKIRLEQRAGEGDKGAATALELSKSTSKLLSSVQIGITLVGVLTGAVGGATLASRLEVVFDKIPWMAPYAGGVSLFLVVLVTTYFSLVLGELIPKRLGLNDPEKIASRVAGFMKFISRITSPIIHLLSASTDLGLRLLGVHKSSEPPITEEEIKGLVEEGTQVGVFQESEQNMIEGVFRLNDRLINAIMTPRTEIEWIDLEDPAQLILDQIVHSSHSRFPVADGSLDNVIGILRAKDVLEQHLTGQHFDLIPLVQKPIFVPENSPASRVLEMVRQSGLHEALVIDEYGGLLGLVTLFDVLEAIVGELPAQDEIGEPEIIRRDDGSYLLDGLLPIDELKDLFDINQLPDEDKIGYQTLAGFILSQLEAIPSTGQHFNFEDLRFEVMDLDGHRIDKVLVSRQSEGSSDDQPVEQP</sequence>
<keyword evidence="3 8" id="KW-0812">Transmembrane</keyword>
<dbReference type="CDD" id="cd04590">
    <property type="entry name" value="CBS_pair_CorC_HlyC_assoc"/>
    <property type="match status" value="1"/>
</dbReference>
<dbReference type="GO" id="GO:0050660">
    <property type="term" value="F:flavin adenine dinucleotide binding"/>
    <property type="evidence" value="ECO:0007669"/>
    <property type="project" value="InterPro"/>
</dbReference>
<dbReference type="Gene3D" id="3.10.580.10">
    <property type="entry name" value="CBS-domain"/>
    <property type="match status" value="1"/>
</dbReference>
<dbReference type="InterPro" id="IPR036318">
    <property type="entry name" value="FAD-bd_PCMH-like_sf"/>
</dbReference>
<dbReference type="InterPro" id="IPR051676">
    <property type="entry name" value="UPF0053_domain"/>
</dbReference>
<dbReference type="InterPro" id="IPR016169">
    <property type="entry name" value="FAD-bd_PCMH_sub2"/>
</dbReference>
<feature type="transmembrane region" description="Helical" evidence="8">
    <location>
        <begin position="95"/>
        <end position="119"/>
    </location>
</feature>
<dbReference type="SUPFAM" id="SSF56176">
    <property type="entry name" value="FAD-binding/transporter-associated domain-like"/>
    <property type="match status" value="1"/>
</dbReference>
<proteinExistence type="predicted"/>
<evidence type="ECO:0000256" key="6">
    <source>
        <dbReference type="ARBA" id="ARBA00023122"/>
    </source>
</evidence>
<dbReference type="EMBL" id="VSSQ01006856">
    <property type="protein sequence ID" value="MPM34059.1"/>
    <property type="molecule type" value="Genomic_DNA"/>
</dbReference>
<dbReference type="InterPro" id="IPR000644">
    <property type="entry name" value="CBS_dom"/>
</dbReference>
<comment type="caution">
    <text evidence="11">The sequence shown here is derived from an EMBL/GenBank/DDBJ whole genome shotgun (WGS) entry which is preliminary data.</text>
</comment>
<dbReference type="PANTHER" id="PTHR43099:SF2">
    <property type="entry name" value="UPF0053 PROTEIN YRKA"/>
    <property type="match status" value="1"/>
</dbReference>
<feature type="domain" description="CBS" evidence="9">
    <location>
        <begin position="219"/>
        <end position="278"/>
    </location>
</feature>
<protein>
    <recommendedName>
        <fullName evidence="12">Magnesium and cobalt efflux protein CorC</fullName>
    </recommendedName>
</protein>
<comment type="subcellular location">
    <subcellularLocation>
        <location evidence="1">Cell membrane</location>
        <topology evidence="1">Multi-pass membrane protein</topology>
    </subcellularLocation>
</comment>
<dbReference type="FunFam" id="3.10.580.10:FF:000002">
    <property type="entry name" value="Magnesium/cobalt efflux protein CorC"/>
    <property type="match status" value="1"/>
</dbReference>
<keyword evidence="5 8" id="KW-1133">Transmembrane helix</keyword>
<feature type="transmembrane region" description="Helical" evidence="8">
    <location>
        <begin position="6"/>
        <end position="28"/>
    </location>
</feature>
<dbReference type="PANTHER" id="PTHR43099">
    <property type="entry name" value="UPF0053 PROTEIN YRKA"/>
    <property type="match status" value="1"/>
</dbReference>
<dbReference type="SMART" id="SM00116">
    <property type="entry name" value="CBS"/>
    <property type="match status" value="2"/>
</dbReference>
<evidence type="ECO:0000256" key="7">
    <source>
        <dbReference type="ARBA" id="ARBA00023136"/>
    </source>
</evidence>
<dbReference type="InterPro" id="IPR044751">
    <property type="entry name" value="Ion_transp-like_CBS"/>
</dbReference>
<dbReference type="Pfam" id="PF01595">
    <property type="entry name" value="CNNM"/>
    <property type="match status" value="1"/>
</dbReference>
<evidence type="ECO:0000256" key="4">
    <source>
        <dbReference type="ARBA" id="ARBA00022737"/>
    </source>
</evidence>
<keyword evidence="6" id="KW-0129">CBS domain</keyword>
<dbReference type="GO" id="GO:0005886">
    <property type="term" value="C:plasma membrane"/>
    <property type="evidence" value="ECO:0007669"/>
    <property type="project" value="UniProtKB-SubCell"/>
</dbReference>